<dbReference type="InterPro" id="IPR002523">
    <property type="entry name" value="MgTranspt_CorA/ZnTranspt_ZntB"/>
</dbReference>
<reference evidence="3 4" key="1">
    <citation type="submission" date="2020-05" db="EMBL/GenBank/DDBJ databases">
        <title>Identification and distribution of gene clusters putatively required for synthesis of sphingolipid metabolism inhibitors in phylogenetically diverse species of the filamentous fungus Fusarium.</title>
        <authorList>
            <person name="Kim H.-S."/>
            <person name="Busman M."/>
            <person name="Brown D.W."/>
            <person name="Divon H."/>
            <person name="Uhlig S."/>
            <person name="Proctor R.H."/>
        </authorList>
    </citation>
    <scope>NUCLEOTIDE SEQUENCE [LARGE SCALE GENOMIC DNA]</scope>
    <source>
        <strain evidence="3 4">NRRL 20693</strain>
    </source>
</reference>
<feature type="transmembrane region" description="Helical" evidence="2">
    <location>
        <begin position="684"/>
        <end position="701"/>
    </location>
</feature>
<feature type="region of interest" description="Disordered" evidence="1">
    <location>
        <begin position="1"/>
        <end position="78"/>
    </location>
</feature>
<dbReference type="Proteomes" id="UP000567885">
    <property type="component" value="Unassembled WGS sequence"/>
</dbReference>
<sequence>MFKRKRGGPTDEERPNTYNLDWPGSRRWNPNYTVPRNSLDTRSTSKTSVGSNEYIKSSERPHNVPHPMSFGRSRRDLDTTARGIRKGVPEEGANEEFSDLKLWIETMSELYMNDLDNRARWDPRWLNVTRRERFEGLESVAISIVDYFANDEVKRSELITNKKDLAAALDTRPETSQVRVIMVSDLSRFVMGVLGQLYSVDPEFWYEQLIASGYAASDSGLKFKNVAWMNWAEQEIRFRHRPLPGVGQRTEWNLSRRTKSRGWAHIRWGRLGLLHYLGRKGFHEDEIAMRISDGRWSMERDVVLDKYGLLLTEKRKKRAEKKMEEMKKKEKKRKSKGQEKFGVSLSSNDHELMGTSTRTKTSNVYRPYSTFHPVLPQDATNWDNRDLRVMAPEGLGYWSHVDQGKKTSEYLPREATAYVLTGVVILTFDPQRAMQRDKTKEITPSLTFMPRAMEVESYTDEELWRTADPDETYLEPPPPPFTKKQLRQEKREAIKKRHEKKKEEKLNPDGADEKGNDTDSVYSSDSEFDEDYQKARRSTYTSHHPEMRDRDFARKYSFSTMDLVYRYISRIPTNELCRDDSIIPSVLTHLCFDDLWQLLAELRLMQDHVDADLGANLHIHLLEAVGTMTRQNVAWIRSTLQELSEWVEHINKSKHILNMPEELQDEMIELSDNIQSLGSRCEQTLNLIVASTGIAQSSLVIDQTSGINKLTELAFFFIPLSFITAVFSMQVAELNDNPPRMWIWGLSLGVVFFVTYLIRSILRSPSVRVFATHVRITMLNRYTPKSRSASHQLNSVGNRAIFKFVLIVTGIMVPLFTLLAVFFLFLFFIHFGLWAGGAGTALYFIITRWPDPAVLAPCFVVILLSAAGFWASWHWLTELQVLYERMGEVLLAVLEKVVPEKFTDDHVEDEDLAQEGIKTYARQAIFFNST</sequence>
<feature type="transmembrane region" description="Helical" evidence="2">
    <location>
        <begin position="713"/>
        <end position="729"/>
    </location>
</feature>
<dbReference type="OrthoDB" id="3231000at2759"/>
<dbReference type="AlphaFoldDB" id="A0A8H5TKG0"/>
<feature type="transmembrane region" description="Helical" evidence="2">
    <location>
        <begin position="854"/>
        <end position="876"/>
    </location>
</feature>
<feature type="region of interest" description="Disordered" evidence="1">
    <location>
        <begin position="318"/>
        <end position="341"/>
    </location>
</feature>
<keyword evidence="2" id="KW-1133">Transmembrane helix</keyword>
<proteinExistence type="predicted"/>
<feature type="transmembrane region" description="Helical" evidence="2">
    <location>
        <begin position="741"/>
        <end position="758"/>
    </location>
</feature>
<evidence type="ECO:0000256" key="1">
    <source>
        <dbReference type="SAM" id="MobiDB-lite"/>
    </source>
</evidence>
<evidence type="ECO:0000313" key="3">
    <source>
        <dbReference type="EMBL" id="KAF5673855.1"/>
    </source>
</evidence>
<evidence type="ECO:0000256" key="2">
    <source>
        <dbReference type="SAM" id="Phobius"/>
    </source>
</evidence>
<comment type="caution">
    <text evidence="3">The sequence shown here is derived from an EMBL/GenBank/DDBJ whole genome shotgun (WGS) entry which is preliminary data.</text>
</comment>
<organism evidence="3 4">
    <name type="scientific">Fusarium heterosporum</name>
    <dbReference type="NCBI Taxonomy" id="42747"/>
    <lineage>
        <taxon>Eukaryota</taxon>
        <taxon>Fungi</taxon>
        <taxon>Dikarya</taxon>
        <taxon>Ascomycota</taxon>
        <taxon>Pezizomycotina</taxon>
        <taxon>Sordariomycetes</taxon>
        <taxon>Hypocreomycetidae</taxon>
        <taxon>Hypocreales</taxon>
        <taxon>Nectriaceae</taxon>
        <taxon>Fusarium</taxon>
        <taxon>Fusarium heterosporum species complex</taxon>
    </lineage>
</organism>
<keyword evidence="2" id="KW-0812">Transmembrane</keyword>
<feature type="compositionally biased region" description="Polar residues" evidence="1">
    <location>
        <begin position="28"/>
        <end position="55"/>
    </location>
</feature>
<dbReference type="EMBL" id="JAAGWQ010000051">
    <property type="protein sequence ID" value="KAF5673855.1"/>
    <property type="molecule type" value="Genomic_DNA"/>
</dbReference>
<protein>
    <recommendedName>
        <fullName evidence="5">Mg2+ transporter protein, CorA-like/Zinc transport protein ZntB</fullName>
    </recommendedName>
</protein>
<dbReference type="Gene3D" id="1.20.58.340">
    <property type="entry name" value="Magnesium transport protein CorA, transmembrane region"/>
    <property type="match status" value="1"/>
</dbReference>
<feature type="region of interest" description="Disordered" evidence="1">
    <location>
        <begin position="467"/>
        <end position="533"/>
    </location>
</feature>
<dbReference type="GO" id="GO:0016020">
    <property type="term" value="C:membrane"/>
    <property type="evidence" value="ECO:0007669"/>
    <property type="project" value="InterPro"/>
</dbReference>
<name>A0A8H5TKG0_FUSHE</name>
<keyword evidence="4" id="KW-1185">Reference proteome</keyword>
<dbReference type="Pfam" id="PF01544">
    <property type="entry name" value="CorA"/>
    <property type="match status" value="1"/>
</dbReference>
<dbReference type="GO" id="GO:0046873">
    <property type="term" value="F:metal ion transmembrane transporter activity"/>
    <property type="evidence" value="ECO:0007669"/>
    <property type="project" value="InterPro"/>
</dbReference>
<keyword evidence="2" id="KW-0472">Membrane</keyword>
<accession>A0A8H5TKG0</accession>
<feature type="compositionally biased region" description="Basic and acidic residues" evidence="1">
    <location>
        <begin position="501"/>
        <end position="517"/>
    </location>
</feature>
<gene>
    <name evidence="3" type="ORF">FHETE_3242</name>
</gene>
<evidence type="ECO:0000313" key="4">
    <source>
        <dbReference type="Proteomes" id="UP000567885"/>
    </source>
</evidence>
<evidence type="ECO:0008006" key="5">
    <source>
        <dbReference type="Google" id="ProtNLM"/>
    </source>
</evidence>
<feature type="transmembrane region" description="Helical" evidence="2">
    <location>
        <begin position="804"/>
        <end position="834"/>
    </location>
</feature>